<dbReference type="OrthoDB" id="678591at2"/>
<accession>A0A1V9GDR4</accession>
<evidence type="ECO:0000313" key="1">
    <source>
        <dbReference type="EMBL" id="OQP68566.1"/>
    </source>
</evidence>
<comment type="caution">
    <text evidence="1">The sequence shown here is derived from an EMBL/GenBank/DDBJ whole genome shotgun (WGS) entry which is preliminary data.</text>
</comment>
<dbReference type="EMBL" id="LWBP01000001">
    <property type="protein sequence ID" value="OQP68566.1"/>
    <property type="molecule type" value="Genomic_DNA"/>
</dbReference>
<dbReference type="Proteomes" id="UP000192276">
    <property type="component" value="Unassembled WGS sequence"/>
</dbReference>
<name>A0A1V9GDR4_9BACT</name>
<evidence type="ECO:0000313" key="2">
    <source>
        <dbReference type="Proteomes" id="UP000192276"/>
    </source>
</evidence>
<keyword evidence="2" id="KW-1185">Reference proteome</keyword>
<sequence>MTNVQIEKFLQQNYLDKTPVKVSFKGRKPIVGIFITSADYGELKAKNFWRIVGEVNIENYQKSKDMSLARMFSGSEFTRLSNP</sequence>
<dbReference type="RefSeq" id="WP_081159171.1">
    <property type="nucleotide sequence ID" value="NZ_LWBP01000001.1"/>
</dbReference>
<protein>
    <submittedName>
        <fullName evidence="1">Short-chain dehydrogenase</fullName>
    </submittedName>
</protein>
<gene>
    <name evidence="1" type="ORF">A4R26_01835</name>
</gene>
<reference evidence="2" key="1">
    <citation type="submission" date="2016-04" db="EMBL/GenBank/DDBJ databases">
        <authorList>
            <person name="Chen L."/>
            <person name="Zhuang W."/>
            <person name="Wang G."/>
        </authorList>
    </citation>
    <scope>NUCLEOTIDE SEQUENCE [LARGE SCALE GENOMIC DNA]</scope>
    <source>
        <strain evidence="2">208</strain>
    </source>
</reference>
<organism evidence="1 2">
    <name type="scientific">Niastella populi</name>
    <dbReference type="NCBI Taxonomy" id="550983"/>
    <lineage>
        <taxon>Bacteria</taxon>
        <taxon>Pseudomonadati</taxon>
        <taxon>Bacteroidota</taxon>
        <taxon>Chitinophagia</taxon>
        <taxon>Chitinophagales</taxon>
        <taxon>Chitinophagaceae</taxon>
        <taxon>Niastella</taxon>
    </lineage>
</organism>
<proteinExistence type="predicted"/>
<dbReference type="AlphaFoldDB" id="A0A1V9GDR4"/>